<proteinExistence type="predicted"/>
<dbReference type="AlphaFoldDB" id="A0A1H9UP11"/>
<sequence>MTIYQRSDCKPLVGVFISKKQANRLLKQLPHPRLANLAEANDIAGTNLYFFSLKEVMISEQTIYGIFYDKDDHYWKRKPFPYPSVLYKLWTENKLTEDKYLTFINKLTEENVQYINYPHPLNKWKLYNHLQACNELKDHLPDTRLLCSADVLNGMLAEYGTLYVKAAEGSRGEQVVKITDLEDGHCLYSYCKNGEVINRSGTPESVFHYVKRLFKTEEIISQSAINLIEVNGSISDFRAEVQRDGNGKLQVTALPVRLSRQHAPITTHAKSYTFEDFHQACMRHTPEEIAALKERTEDFAKEIYECVEKKYGPVGELGIDLAIDKSGKLWYIETNSQSAKVSLYKAYRGDIIARASLNPLQYANYLHTSKNKIPRCT</sequence>
<keyword evidence="2" id="KW-1185">Reference proteome</keyword>
<evidence type="ECO:0000313" key="2">
    <source>
        <dbReference type="Proteomes" id="UP000198571"/>
    </source>
</evidence>
<dbReference type="InterPro" id="IPR026838">
    <property type="entry name" value="YheC/D"/>
</dbReference>
<name>A0A1H9UP11_9BACI</name>
<dbReference type="EMBL" id="FOGT01000008">
    <property type="protein sequence ID" value="SES10857.1"/>
    <property type="molecule type" value="Genomic_DNA"/>
</dbReference>
<accession>A0A1H9UP11</accession>
<dbReference type="SUPFAM" id="SSF56059">
    <property type="entry name" value="Glutathione synthetase ATP-binding domain-like"/>
    <property type="match status" value="1"/>
</dbReference>
<evidence type="ECO:0000313" key="1">
    <source>
        <dbReference type="EMBL" id="SES10857.1"/>
    </source>
</evidence>
<dbReference type="Pfam" id="PF14398">
    <property type="entry name" value="ATPgrasp_YheCD"/>
    <property type="match status" value="1"/>
</dbReference>
<dbReference type="RefSeq" id="WP_093051846.1">
    <property type="nucleotide sequence ID" value="NZ_FOGT01000008.1"/>
</dbReference>
<protein>
    <submittedName>
        <fullName evidence="1">YheC/D like ATP-grasp</fullName>
    </submittedName>
</protein>
<gene>
    <name evidence="1" type="ORF">SAMN05518684_10859</name>
</gene>
<dbReference type="STRING" id="1601833.SAMN05518684_10859"/>
<dbReference type="OrthoDB" id="7869153at2"/>
<dbReference type="Proteomes" id="UP000198571">
    <property type="component" value="Unassembled WGS sequence"/>
</dbReference>
<organism evidence="1 2">
    <name type="scientific">Salipaludibacillus aurantiacus</name>
    <dbReference type="NCBI Taxonomy" id="1601833"/>
    <lineage>
        <taxon>Bacteria</taxon>
        <taxon>Bacillati</taxon>
        <taxon>Bacillota</taxon>
        <taxon>Bacilli</taxon>
        <taxon>Bacillales</taxon>
        <taxon>Bacillaceae</taxon>
    </lineage>
</organism>
<reference evidence="2" key="1">
    <citation type="submission" date="2016-10" db="EMBL/GenBank/DDBJ databases">
        <authorList>
            <person name="Varghese N."/>
            <person name="Submissions S."/>
        </authorList>
    </citation>
    <scope>NUCLEOTIDE SEQUENCE [LARGE SCALE GENOMIC DNA]</scope>
    <source>
        <strain evidence="2">S9</strain>
    </source>
</reference>